<evidence type="ECO:0000313" key="1">
    <source>
        <dbReference type="EMBL" id="KAE8373190.1"/>
    </source>
</evidence>
<dbReference type="AlphaFoldDB" id="A0A5N7AWL6"/>
<reference evidence="1 2" key="1">
    <citation type="submission" date="2019-04" db="EMBL/GenBank/DDBJ databases">
        <title>Friends and foes A comparative genomics studyof 23 Aspergillus species from section Flavi.</title>
        <authorList>
            <consortium name="DOE Joint Genome Institute"/>
            <person name="Kjaerbolling I."/>
            <person name="Vesth T."/>
            <person name="Frisvad J.C."/>
            <person name="Nybo J.L."/>
            <person name="Theobald S."/>
            <person name="Kildgaard S."/>
            <person name="Isbrandt T."/>
            <person name="Kuo A."/>
            <person name="Sato A."/>
            <person name="Lyhne E.K."/>
            <person name="Kogle M.E."/>
            <person name="Wiebenga A."/>
            <person name="Kun R.S."/>
            <person name="Lubbers R.J."/>
            <person name="Makela M.R."/>
            <person name="Barry K."/>
            <person name="Chovatia M."/>
            <person name="Clum A."/>
            <person name="Daum C."/>
            <person name="Haridas S."/>
            <person name="He G."/>
            <person name="LaButti K."/>
            <person name="Lipzen A."/>
            <person name="Mondo S."/>
            <person name="Riley R."/>
            <person name="Salamov A."/>
            <person name="Simmons B.A."/>
            <person name="Magnuson J.K."/>
            <person name="Henrissat B."/>
            <person name="Mortensen U.H."/>
            <person name="Larsen T.O."/>
            <person name="Devries R.P."/>
            <person name="Grigoriev I.V."/>
            <person name="Machida M."/>
            <person name="Baker S.E."/>
            <person name="Andersen M.R."/>
        </authorList>
    </citation>
    <scope>NUCLEOTIDE SEQUENCE [LARGE SCALE GENOMIC DNA]</scope>
    <source>
        <strain evidence="1 2">IBT 29228</strain>
    </source>
</reference>
<dbReference type="Proteomes" id="UP000326198">
    <property type="component" value="Unassembled WGS sequence"/>
</dbReference>
<sequence length="54" mass="5867">MIRPVWTVEGNGDYLSGGRENPNYCGIIVDGGGGRRCYSSASSVVGQRKYTRLL</sequence>
<name>A0A5N7AWL6_9EURO</name>
<evidence type="ECO:0000313" key="2">
    <source>
        <dbReference type="Proteomes" id="UP000326198"/>
    </source>
</evidence>
<accession>A0A5N7AWL6</accession>
<dbReference type="EMBL" id="ML736324">
    <property type="protein sequence ID" value="KAE8373190.1"/>
    <property type="molecule type" value="Genomic_DNA"/>
</dbReference>
<organism evidence="1 2">
    <name type="scientific">Aspergillus bertholletiae</name>
    <dbReference type="NCBI Taxonomy" id="1226010"/>
    <lineage>
        <taxon>Eukaryota</taxon>
        <taxon>Fungi</taxon>
        <taxon>Dikarya</taxon>
        <taxon>Ascomycota</taxon>
        <taxon>Pezizomycotina</taxon>
        <taxon>Eurotiomycetes</taxon>
        <taxon>Eurotiomycetidae</taxon>
        <taxon>Eurotiales</taxon>
        <taxon>Aspergillaceae</taxon>
        <taxon>Aspergillus</taxon>
        <taxon>Aspergillus subgen. Circumdati</taxon>
    </lineage>
</organism>
<keyword evidence="2" id="KW-1185">Reference proteome</keyword>
<proteinExistence type="predicted"/>
<gene>
    <name evidence="1" type="ORF">BDV26DRAFT_272665</name>
</gene>
<protein>
    <submittedName>
        <fullName evidence="1">Uncharacterized protein</fullName>
    </submittedName>
</protein>